<gene>
    <name evidence="7" type="ORF">LCGC14_2114080</name>
</gene>
<accession>A0A0F9GJA6</accession>
<keyword evidence="4 6" id="KW-0472">Membrane</keyword>
<feature type="transmembrane region" description="Helical" evidence="6">
    <location>
        <begin position="68"/>
        <end position="85"/>
    </location>
</feature>
<keyword evidence="3 6" id="KW-1133">Transmembrane helix</keyword>
<reference evidence="7" key="1">
    <citation type="journal article" date="2015" name="Nature">
        <title>Complex archaea that bridge the gap between prokaryotes and eukaryotes.</title>
        <authorList>
            <person name="Spang A."/>
            <person name="Saw J.H."/>
            <person name="Jorgensen S.L."/>
            <person name="Zaremba-Niedzwiedzka K."/>
            <person name="Martijn J."/>
            <person name="Lind A.E."/>
            <person name="van Eijk R."/>
            <person name="Schleper C."/>
            <person name="Guy L."/>
            <person name="Ettema T.J."/>
        </authorList>
    </citation>
    <scope>NUCLEOTIDE SEQUENCE</scope>
</reference>
<comment type="caution">
    <text evidence="7">The sequence shown here is derived from an EMBL/GenBank/DDBJ whole genome shotgun (WGS) entry which is preliminary data.</text>
</comment>
<evidence type="ECO:0000256" key="6">
    <source>
        <dbReference type="SAM" id="Phobius"/>
    </source>
</evidence>
<evidence type="ECO:0000256" key="3">
    <source>
        <dbReference type="ARBA" id="ARBA00022989"/>
    </source>
</evidence>
<dbReference type="AlphaFoldDB" id="A0A0F9GJA6"/>
<keyword evidence="2 6" id="KW-0812">Transmembrane</keyword>
<name>A0A0F9GJA6_9ZZZZ</name>
<organism evidence="7">
    <name type="scientific">marine sediment metagenome</name>
    <dbReference type="NCBI Taxonomy" id="412755"/>
    <lineage>
        <taxon>unclassified sequences</taxon>
        <taxon>metagenomes</taxon>
        <taxon>ecological metagenomes</taxon>
    </lineage>
</organism>
<feature type="compositionally biased region" description="Pro residues" evidence="5">
    <location>
        <begin position="1"/>
        <end position="12"/>
    </location>
</feature>
<dbReference type="InterPro" id="IPR019109">
    <property type="entry name" value="MamF_MmsF"/>
</dbReference>
<evidence type="ECO:0000313" key="7">
    <source>
        <dbReference type="EMBL" id="KKL69525.1"/>
    </source>
</evidence>
<protein>
    <recommendedName>
        <fullName evidence="8">DUF4870 domain-containing protein</fullName>
    </recommendedName>
</protein>
<feature type="transmembrane region" description="Helical" evidence="6">
    <location>
        <begin position="34"/>
        <end position="56"/>
    </location>
</feature>
<feature type="transmembrane region" description="Helical" evidence="6">
    <location>
        <begin position="91"/>
        <end position="111"/>
    </location>
</feature>
<feature type="region of interest" description="Disordered" evidence="5">
    <location>
        <begin position="140"/>
        <end position="159"/>
    </location>
</feature>
<evidence type="ECO:0000256" key="4">
    <source>
        <dbReference type="ARBA" id="ARBA00023136"/>
    </source>
</evidence>
<evidence type="ECO:0008006" key="8">
    <source>
        <dbReference type="Google" id="ProtNLM"/>
    </source>
</evidence>
<evidence type="ECO:0000256" key="5">
    <source>
        <dbReference type="SAM" id="MobiDB-lite"/>
    </source>
</evidence>
<dbReference type="EMBL" id="LAZR01026184">
    <property type="protein sequence ID" value="KKL69525.1"/>
    <property type="molecule type" value="Genomic_DNA"/>
</dbReference>
<evidence type="ECO:0000256" key="1">
    <source>
        <dbReference type="ARBA" id="ARBA00004141"/>
    </source>
</evidence>
<sequence>MTDAPQTPPDQAPPQAAEPPAQAAEAKRDTTLAMLAHLLLIVPGVGIVGPLIVWLIKKDEDTYVNFHGKQALCWGVTILILMAAAGATCVLAWLIPLLGIANLVYVIIAAVKTNAGQPFKYPLVANWFCKDDFARAYPDLPTDQQQTPPGEQTPPQAGT</sequence>
<evidence type="ECO:0000256" key="2">
    <source>
        <dbReference type="ARBA" id="ARBA00022692"/>
    </source>
</evidence>
<feature type="compositionally biased region" description="Low complexity" evidence="5">
    <location>
        <begin position="13"/>
        <end position="23"/>
    </location>
</feature>
<feature type="region of interest" description="Disordered" evidence="5">
    <location>
        <begin position="1"/>
        <end position="23"/>
    </location>
</feature>
<comment type="subcellular location">
    <subcellularLocation>
        <location evidence="1">Membrane</location>
        <topology evidence="1">Multi-pass membrane protein</topology>
    </subcellularLocation>
</comment>
<proteinExistence type="predicted"/>
<dbReference type="Pfam" id="PF09685">
    <property type="entry name" value="MamF_MmsF"/>
    <property type="match status" value="1"/>
</dbReference>